<dbReference type="PROSITE" id="PS50808">
    <property type="entry name" value="ZF_BED"/>
    <property type="match status" value="1"/>
</dbReference>
<dbReference type="InterPro" id="IPR036236">
    <property type="entry name" value="Znf_C2H2_sf"/>
</dbReference>
<dbReference type="FunCoup" id="A0A3P8WPK4">
    <property type="interactions" value="4"/>
</dbReference>
<sequence length="468" mass="53595">MSAVWNFFTLKEEKSKTAECNICIRSVPRGGSTINRFNTTNLIRHLEIHHRKTYEEFLLSTRVMKQMKKTKRSLQRPILKHKEVSPVNDNVKTKRTRTTPSPTGYLMTTSMNKSPPWSSSESSPETLILSRSEVRKLIDQEVSFAVKRHETKLRGLIETIQHLDHKIDYESSIQKLEARMKLLSKRAEVAFAYKTRTQTEVSNPFLNISTSRLDPEDECGGNRPDRQRRLDCKKKKKRKLSEMMETTARALNKLHAVRRDAKAVITDLVNPIQTLQYSCPEISPFKVFEHLFIKEEPRDPEIDADMAVEPRTVLNRDFFSATSSISSTDTDMGGPNYERLYPPLPTLPFPTTLNMEAASYSIPQKPVVHVALVKDPAGLSVLWKVEKEEPTAPPMATYSIYMTTEKRKGSNIFLKWSLIDEVKAFKLPMCVMITKYKQGHKLCVSLLGKDIFGRYGPFSDVVIVNIPE</sequence>
<dbReference type="PANTHER" id="PTHR23210:SF26">
    <property type="entry name" value="ACTIVATING TRANSCRIPTION FACTOR 7-INTERACTING PROTEIN 1"/>
    <property type="match status" value="1"/>
</dbReference>
<dbReference type="GO" id="GO:0003677">
    <property type="term" value="F:DNA binding"/>
    <property type="evidence" value="ECO:0007669"/>
    <property type="project" value="InterPro"/>
</dbReference>
<feature type="region of interest" description="Disordered" evidence="5">
    <location>
        <begin position="89"/>
        <end position="124"/>
    </location>
</feature>
<dbReference type="GO" id="GO:0005634">
    <property type="term" value="C:nucleus"/>
    <property type="evidence" value="ECO:0007669"/>
    <property type="project" value="TreeGrafter"/>
</dbReference>
<reference evidence="7" key="3">
    <citation type="submission" date="2025-09" db="UniProtKB">
        <authorList>
            <consortium name="Ensembl"/>
        </authorList>
    </citation>
    <scope>IDENTIFICATION</scope>
</reference>
<dbReference type="GO" id="GO:0003712">
    <property type="term" value="F:transcription coregulator activity"/>
    <property type="evidence" value="ECO:0007669"/>
    <property type="project" value="TreeGrafter"/>
</dbReference>
<organism evidence="7 8">
    <name type="scientific">Cynoglossus semilaevis</name>
    <name type="common">Tongue sole</name>
    <dbReference type="NCBI Taxonomy" id="244447"/>
    <lineage>
        <taxon>Eukaryota</taxon>
        <taxon>Metazoa</taxon>
        <taxon>Chordata</taxon>
        <taxon>Craniata</taxon>
        <taxon>Vertebrata</taxon>
        <taxon>Euteleostomi</taxon>
        <taxon>Actinopterygii</taxon>
        <taxon>Neopterygii</taxon>
        <taxon>Teleostei</taxon>
        <taxon>Neoteleostei</taxon>
        <taxon>Acanthomorphata</taxon>
        <taxon>Carangaria</taxon>
        <taxon>Pleuronectiformes</taxon>
        <taxon>Pleuronectoidei</taxon>
        <taxon>Cynoglossidae</taxon>
        <taxon>Cynoglossinae</taxon>
        <taxon>Cynoglossus</taxon>
    </lineage>
</organism>
<evidence type="ECO:0000256" key="3">
    <source>
        <dbReference type="ARBA" id="ARBA00022833"/>
    </source>
</evidence>
<dbReference type="OrthoDB" id="2434995at2759"/>
<dbReference type="InterPro" id="IPR003656">
    <property type="entry name" value="Znf_BED"/>
</dbReference>
<dbReference type="Ensembl" id="ENSCSET00000029784.1">
    <property type="protein sequence ID" value="ENSCSEP00000029383.1"/>
    <property type="gene ID" value="ENSCSEG00000018821.1"/>
</dbReference>
<dbReference type="SMART" id="SM00614">
    <property type="entry name" value="ZnF_BED"/>
    <property type="match status" value="1"/>
</dbReference>
<feature type="region of interest" description="Disordered" evidence="5">
    <location>
        <begin position="213"/>
        <end position="238"/>
    </location>
</feature>
<evidence type="ECO:0000256" key="1">
    <source>
        <dbReference type="ARBA" id="ARBA00022723"/>
    </source>
</evidence>
<evidence type="ECO:0000259" key="6">
    <source>
        <dbReference type="PROSITE" id="PS50808"/>
    </source>
</evidence>
<feature type="domain" description="BED-type" evidence="6">
    <location>
        <begin position="1"/>
        <end position="57"/>
    </location>
</feature>
<dbReference type="Proteomes" id="UP000265120">
    <property type="component" value="Chromosome 17"/>
</dbReference>
<proteinExistence type="predicted"/>
<dbReference type="GO" id="GO:0008270">
    <property type="term" value="F:zinc ion binding"/>
    <property type="evidence" value="ECO:0007669"/>
    <property type="project" value="UniProtKB-KW"/>
</dbReference>
<dbReference type="STRING" id="244447.ENSCSEP00000029383"/>
<dbReference type="OMA" id="RRDCRIN"/>
<dbReference type="AlphaFoldDB" id="A0A3P8WPK4"/>
<keyword evidence="1" id="KW-0479">Metal-binding</keyword>
<keyword evidence="8" id="KW-1185">Reference proteome</keyword>
<dbReference type="GO" id="GO:0005667">
    <property type="term" value="C:transcription regulator complex"/>
    <property type="evidence" value="ECO:0007669"/>
    <property type="project" value="TreeGrafter"/>
</dbReference>
<dbReference type="CTD" id="80063"/>
<reference evidence="7 8" key="1">
    <citation type="journal article" date="2014" name="Nat. Genet.">
        <title>Whole-genome sequence of a flatfish provides insights into ZW sex chromosome evolution and adaptation to a benthic lifestyle.</title>
        <authorList>
            <person name="Chen S."/>
            <person name="Zhang G."/>
            <person name="Shao C."/>
            <person name="Huang Q."/>
            <person name="Liu G."/>
            <person name="Zhang P."/>
            <person name="Song W."/>
            <person name="An N."/>
            <person name="Chalopin D."/>
            <person name="Volff J.N."/>
            <person name="Hong Y."/>
            <person name="Li Q."/>
            <person name="Sha Z."/>
            <person name="Zhou H."/>
            <person name="Xie M."/>
            <person name="Yu Q."/>
            <person name="Liu Y."/>
            <person name="Xiang H."/>
            <person name="Wang N."/>
            <person name="Wu K."/>
            <person name="Yang C."/>
            <person name="Zhou Q."/>
            <person name="Liao X."/>
            <person name="Yang L."/>
            <person name="Hu Q."/>
            <person name="Zhang J."/>
            <person name="Meng L."/>
            <person name="Jin L."/>
            <person name="Tian Y."/>
            <person name="Lian J."/>
            <person name="Yang J."/>
            <person name="Miao G."/>
            <person name="Liu S."/>
            <person name="Liang Z."/>
            <person name="Yan F."/>
            <person name="Li Y."/>
            <person name="Sun B."/>
            <person name="Zhang H."/>
            <person name="Zhang J."/>
            <person name="Zhu Y."/>
            <person name="Du M."/>
            <person name="Zhao Y."/>
            <person name="Schartl M."/>
            <person name="Tang Q."/>
            <person name="Wang J."/>
        </authorList>
    </citation>
    <scope>NUCLEOTIDE SEQUENCE</scope>
</reference>
<dbReference type="InterPro" id="IPR056565">
    <property type="entry name" value="Fn3_ATF7IP"/>
</dbReference>
<evidence type="ECO:0000313" key="8">
    <source>
        <dbReference type="Proteomes" id="UP000265120"/>
    </source>
</evidence>
<evidence type="ECO:0000313" key="7">
    <source>
        <dbReference type="Ensembl" id="ENSCSEP00000029383.1"/>
    </source>
</evidence>
<dbReference type="GeneID" id="103393274"/>
<accession>A0A3P8WPK4</accession>
<keyword evidence="2 4" id="KW-0863">Zinc-finger</keyword>
<evidence type="ECO:0000256" key="2">
    <source>
        <dbReference type="ARBA" id="ARBA00022771"/>
    </source>
</evidence>
<protein>
    <submittedName>
        <fullName evidence="7">Activating transcription factor 7 interacting protein 2</fullName>
    </submittedName>
</protein>
<evidence type="ECO:0000256" key="4">
    <source>
        <dbReference type="PROSITE-ProRule" id="PRU00027"/>
    </source>
</evidence>
<dbReference type="GeneTree" id="ENSGT00940000173497"/>
<reference evidence="7" key="2">
    <citation type="submission" date="2025-08" db="UniProtKB">
        <authorList>
            <consortium name="Ensembl"/>
        </authorList>
    </citation>
    <scope>IDENTIFICATION</scope>
</reference>
<dbReference type="InterPro" id="IPR026085">
    <property type="entry name" value="ATF7-int"/>
</dbReference>
<dbReference type="Pfam" id="PF02892">
    <property type="entry name" value="zf-BED"/>
    <property type="match status" value="1"/>
</dbReference>
<evidence type="ECO:0000256" key="5">
    <source>
        <dbReference type="SAM" id="MobiDB-lite"/>
    </source>
</evidence>
<name>A0A3P8WPK4_CYNSE</name>
<dbReference type="SUPFAM" id="SSF57667">
    <property type="entry name" value="beta-beta-alpha zinc fingers"/>
    <property type="match status" value="1"/>
</dbReference>
<feature type="compositionally biased region" description="Low complexity" evidence="5">
    <location>
        <begin position="114"/>
        <end position="124"/>
    </location>
</feature>
<dbReference type="GO" id="GO:0006355">
    <property type="term" value="P:regulation of DNA-templated transcription"/>
    <property type="evidence" value="ECO:0007669"/>
    <property type="project" value="TreeGrafter"/>
</dbReference>
<dbReference type="RefSeq" id="XP_008328398.1">
    <property type="nucleotide sequence ID" value="XM_008330176.3"/>
</dbReference>
<dbReference type="InParanoid" id="A0A3P8WPK4"/>
<keyword evidence="3" id="KW-0862">Zinc</keyword>
<dbReference type="Pfam" id="PF16794">
    <property type="entry name" value="fn3_4"/>
    <property type="match status" value="1"/>
</dbReference>
<dbReference type="PANTHER" id="PTHR23210">
    <property type="entry name" value="ACTIVATING TRANSCRIPTION FACTOR 7 INTERACTING PROTEIN"/>
    <property type="match status" value="1"/>
</dbReference>
<dbReference type="KEGG" id="csem:103393274"/>